<proteinExistence type="predicted"/>
<gene>
    <name evidence="1" type="ORF">GM920_06100</name>
</gene>
<evidence type="ECO:0008006" key="3">
    <source>
        <dbReference type="Google" id="ProtNLM"/>
    </source>
</evidence>
<comment type="caution">
    <text evidence="1">The sequence shown here is derived from an EMBL/GenBank/DDBJ whole genome shotgun (WGS) entry which is preliminary data.</text>
</comment>
<dbReference type="RefSeq" id="WP_182954475.1">
    <property type="nucleotide sequence ID" value="NZ_WNXC01000001.1"/>
</dbReference>
<dbReference type="EMBL" id="WNXC01000001">
    <property type="protein sequence ID" value="MBB2148480.1"/>
    <property type="molecule type" value="Genomic_DNA"/>
</dbReference>
<evidence type="ECO:0000313" key="2">
    <source>
        <dbReference type="Proteomes" id="UP000636110"/>
    </source>
</evidence>
<keyword evidence="2" id="KW-1185">Reference proteome</keyword>
<organism evidence="1 2">
    <name type="scientific">Pedobacter gandavensis</name>
    <dbReference type="NCBI Taxonomy" id="2679963"/>
    <lineage>
        <taxon>Bacteria</taxon>
        <taxon>Pseudomonadati</taxon>
        <taxon>Bacteroidota</taxon>
        <taxon>Sphingobacteriia</taxon>
        <taxon>Sphingobacteriales</taxon>
        <taxon>Sphingobacteriaceae</taxon>
        <taxon>Pedobacter</taxon>
    </lineage>
</organism>
<dbReference type="SUPFAM" id="SSF51206">
    <property type="entry name" value="cAMP-binding domain-like"/>
    <property type="match status" value="1"/>
</dbReference>
<sequence>MKVFGNESNKTRLETIMYKEIIPKVELLVGPLTPECIRYIISSCRLKQVSKDQYIEESGAYEDGHLHFLYSGIAHSFYYHDESDRTFVTRLWKKDDILFDVNSFVNCEDRKEDIQMLEDGELISIGHYHLKNLLNNSPKLLSLSTYLQIERETYNKFYQHLLKSSVEERLNLFLKHNPTIINRINKDCIAQHLNVSRSRLSTAYAQYKLNRER</sequence>
<dbReference type="Gene3D" id="2.60.120.10">
    <property type="entry name" value="Jelly Rolls"/>
    <property type="match status" value="1"/>
</dbReference>
<evidence type="ECO:0000313" key="1">
    <source>
        <dbReference type="EMBL" id="MBB2148480.1"/>
    </source>
</evidence>
<accession>A0ABR6ET95</accession>
<dbReference type="InterPro" id="IPR018490">
    <property type="entry name" value="cNMP-bd_dom_sf"/>
</dbReference>
<name>A0ABR6ET95_9SPHI</name>
<dbReference type="Proteomes" id="UP000636110">
    <property type="component" value="Unassembled WGS sequence"/>
</dbReference>
<dbReference type="InterPro" id="IPR014710">
    <property type="entry name" value="RmlC-like_jellyroll"/>
</dbReference>
<reference evidence="1 2" key="1">
    <citation type="submission" date="2019-11" db="EMBL/GenBank/DDBJ databases">
        <title>Description of Pedobacter sp. LMG 31462T.</title>
        <authorList>
            <person name="Carlier A."/>
            <person name="Qi S."/>
            <person name="Vandamme P."/>
        </authorList>
    </citation>
    <scope>NUCLEOTIDE SEQUENCE [LARGE SCALE GENOMIC DNA]</scope>
    <source>
        <strain evidence="1 2">LMG 31462</strain>
    </source>
</reference>
<protein>
    <recommendedName>
        <fullName evidence="3">Crp/Fnr family transcriptional regulator</fullName>
    </recommendedName>
</protein>